<dbReference type="InterPro" id="IPR000801">
    <property type="entry name" value="Esterase-like"/>
</dbReference>
<feature type="signal peptide" evidence="1">
    <location>
        <begin position="1"/>
        <end position="24"/>
    </location>
</feature>
<gene>
    <name evidence="2" type="ORF">GCM10023191_079460</name>
</gene>
<evidence type="ECO:0000256" key="1">
    <source>
        <dbReference type="SAM" id="SignalP"/>
    </source>
</evidence>
<protein>
    <submittedName>
        <fullName evidence="2">Alpha/beta hydrolase family protein</fullName>
    </submittedName>
</protein>
<dbReference type="InterPro" id="IPR029058">
    <property type="entry name" value="AB_hydrolase_fold"/>
</dbReference>
<dbReference type="GO" id="GO:0016787">
    <property type="term" value="F:hydrolase activity"/>
    <property type="evidence" value="ECO:0007669"/>
    <property type="project" value="UniProtKB-KW"/>
</dbReference>
<accession>A0ABP8QY44</accession>
<proteinExistence type="predicted"/>
<dbReference type="Pfam" id="PF00756">
    <property type="entry name" value="Esterase"/>
    <property type="match status" value="1"/>
</dbReference>
<feature type="chain" id="PRO_5045903321" evidence="1">
    <location>
        <begin position="25"/>
        <end position="319"/>
    </location>
</feature>
<organism evidence="2 3">
    <name type="scientific">Actinoallomurus oryzae</name>
    <dbReference type="NCBI Taxonomy" id="502180"/>
    <lineage>
        <taxon>Bacteria</taxon>
        <taxon>Bacillati</taxon>
        <taxon>Actinomycetota</taxon>
        <taxon>Actinomycetes</taxon>
        <taxon>Streptosporangiales</taxon>
        <taxon>Thermomonosporaceae</taxon>
        <taxon>Actinoallomurus</taxon>
    </lineage>
</organism>
<evidence type="ECO:0000313" key="2">
    <source>
        <dbReference type="EMBL" id="GAA4513006.1"/>
    </source>
</evidence>
<keyword evidence="1" id="KW-0732">Signal</keyword>
<reference evidence="3" key="1">
    <citation type="journal article" date="2019" name="Int. J. Syst. Evol. Microbiol.">
        <title>The Global Catalogue of Microorganisms (GCM) 10K type strain sequencing project: providing services to taxonomists for standard genome sequencing and annotation.</title>
        <authorList>
            <consortium name="The Broad Institute Genomics Platform"/>
            <consortium name="The Broad Institute Genome Sequencing Center for Infectious Disease"/>
            <person name="Wu L."/>
            <person name="Ma J."/>
        </authorList>
    </citation>
    <scope>NUCLEOTIDE SEQUENCE [LARGE SCALE GENOMIC DNA]</scope>
    <source>
        <strain evidence="3">JCM 17933</strain>
    </source>
</reference>
<dbReference type="RefSeq" id="WP_345472905.1">
    <property type="nucleotide sequence ID" value="NZ_BAABHF010000048.1"/>
</dbReference>
<dbReference type="PANTHER" id="PTHR48098">
    <property type="entry name" value="ENTEROCHELIN ESTERASE-RELATED"/>
    <property type="match status" value="1"/>
</dbReference>
<dbReference type="InterPro" id="IPR050583">
    <property type="entry name" value="Mycobacterial_A85_antigen"/>
</dbReference>
<sequence length="319" mass="34315">MRRLTAVLAAACTILAVAVVPARAAGAGATIVSENWLTPNREVDVQLHSADTQVPIKSVRLLLPSGWTPGATRTWPTLWLLHGGLDDYTSWTDPDNTDIVARSLNHQAIVVMPDTSWCSEYSDWVSGPRWETYLTQDVDAVLRAHYHAGTARSVAGNSMGGLGAMYLTEHNPGFFRAAASLSGELNPSHSNPAYDPGDRDQPGLPCTLNEEDVWGTPGGSLWNQHDPALNTQKLAGVRLFFSSGVDPQDTSGTFPSTCTGTDLIEEGTCRETQAMLDSLRRAGIGYTYRPVPGGHHQWSGNWASELDQALGMLYGAIGA</sequence>
<keyword evidence="2" id="KW-0378">Hydrolase</keyword>
<name>A0ABP8QY44_9ACTN</name>
<dbReference type="SUPFAM" id="SSF53474">
    <property type="entry name" value="alpha/beta-Hydrolases"/>
    <property type="match status" value="1"/>
</dbReference>
<dbReference type="PANTHER" id="PTHR48098:SF1">
    <property type="entry name" value="DIACYLGLYCEROL ACYLTRANSFERASE_MYCOLYLTRANSFERASE AG85A"/>
    <property type="match status" value="1"/>
</dbReference>
<evidence type="ECO:0000313" key="3">
    <source>
        <dbReference type="Proteomes" id="UP001500503"/>
    </source>
</evidence>
<dbReference type="Gene3D" id="3.40.50.1820">
    <property type="entry name" value="alpha/beta hydrolase"/>
    <property type="match status" value="1"/>
</dbReference>
<comment type="caution">
    <text evidence="2">The sequence shown here is derived from an EMBL/GenBank/DDBJ whole genome shotgun (WGS) entry which is preliminary data.</text>
</comment>
<dbReference type="EMBL" id="BAABHF010000048">
    <property type="protein sequence ID" value="GAA4513006.1"/>
    <property type="molecule type" value="Genomic_DNA"/>
</dbReference>
<dbReference type="Proteomes" id="UP001500503">
    <property type="component" value="Unassembled WGS sequence"/>
</dbReference>
<keyword evidence="3" id="KW-1185">Reference proteome</keyword>